<dbReference type="AlphaFoldDB" id="A0A2T1GJ87"/>
<dbReference type="EMBL" id="PVWO01000060">
    <property type="protein sequence ID" value="PSB57837.1"/>
    <property type="molecule type" value="Genomic_DNA"/>
</dbReference>
<name>A0A2T1GJ87_9CYAN</name>
<sequence>MTFSQSNLNLLPESLFKELTADQAQMLEGGKRVDILSVKCITTGDTDGTDELFFNINGKDLQRHAPLNMKAGRTANAGMSANIPNDSLAVIQLFDKKNSGGALLVGKIVDGAINDTFFTLRAKANGGEYDVTYRITNKLF</sequence>
<keyword evidence="2" id="KW-1185">Reference proteome</keyword>
<dbReference type="Proteomes" id="UP000238937">
    <property type="component" value="Unassembled WGS sequence"/>
</dbReference>
<organism evidence="1 2">
    <name type="scientific">Chamaesiphon polymorphus CCALA 037</name>
    <dbReference type="NCBI Taxonomy" id="2107692"/>
    <lineage>
        <taxon>Bacteria</taxon>
        <taxon>Bacillati</taxon>
        <taxon>Cyanobacteriota</taxon>
        <taxon>Cyanophyceae</taxon>
        <taxon>Gomontiellales</taxon>
        <taxon>Chamaesiphonaceae</taxon>
        <taxon>Chamaesiphon</taxon>
    </lineage>
</organism>
<accession>A0A2T1GJ87</accession>
<evidence type="ECO:0000313" key="1">
    <source>
        <dbReference type="EMBL" id="PSB57837.1"/>
    </source>
</evidence>
<gene>
    <name evidence="1" type="ORF">C7B77_07050</name>
</gene>
<reference evidence="1 2" key="1">
    <citation type="submission" date="2018-03" db="EMBL/GenBank/DDBJ databases">
        <title>The ancient ancestry and fast evolution of plastids.</title>
        <authorList>
            <person name="Moore K.R."/>
            <person name="Magnabosco C."/>
            <person name="Momper L."/>
            <person name="Gold D.A."/>
            <person name="Bosak T."/>
            <person name="Fournier G.P."/>
        </authorList>
    </citation>
    <scope>NUCLEOTIDE SEQUENCE [LARGE SCALE GENOMIC DNA]</scope>
    <source>
        <strain evidence="1 2">CCALA 037</strain>
    </source>
</reference>
<protein>
    <submittedName>
        <fullName evidence="1">Uncharacterized protein</fullName>
    </submittedName>
</protein>
<evidence type="ECO:0000313" key="2">
    <source>
        <dbReference type="Proteomes" id="UP000238937"/>
    </source>
</evidence>
<dbReference type="OrthoDB" id="512308at2"/>
<dbReference type="RefSeq" id="WP_106302042.1">
    <property type="nucleotide sequence ID" value="NZ_PVWO01000060.1"/>
</dbReference>
<comment type="caution">
    <text evidence="1">The sequence shown here is derived from an EMBL/GenBank/DDBJ whole genome shotgun (WGS) entry which is preliminary data.</text>
</comment>
<proteinExistence type="predicted"/>